<keyword evidence="3" id="KW-1185">Reference proteome</keyword>
<evidence type="ECO:0000313" key="2">
    <source>
        <dbReference type="EMBL" id="MFC4244499.1"/>
    </source>
</evidence>
<keyword evidence="1" id="KW-0472">Membrane</keyword>
<accession>A0ABV8QB10</accession>
<keyword evidence="1" id="KW-0812">Transmembrane</keyword>
<dbReference type="RefSeq" id="WP_390230126.1">
    <property type="nucleotide sequence ID" value="NZ_JBHSCN010000006.1"/>
</dbReference>
<reference evidence="3" key="1">
    <citation type="journal article" date="2019" name="Int. J. Syst. Evol. Microbiol.">
        <title>The Global Catalogue of Microorganisms (GCM) 10K type strain sequencing project: providing services to taxonomists for standard genome sequencing and annotation.</title>
        <authorList>
            <consortium name="The Broad Institute Genomics Platform"/>
            <consortium name="The Broad Institute Genome Sequencing Center for Infectious Disease"/>
            <person name="Wu L."/>
            <person name="Ma J."/>
        </authorList>
    </citation>
    <scope>NUCLEOTIDE SEQUENCE [LARGE SCALE GENOMIC DNA]</scope>
    <source>
        <strain evidence="3">CGMCC 1.10363</strain>
    </source>
</reference>
<name>A0ABV8QB10_9MICO</name>
<protein>
    <submittedName>
        <fullName evidence="2">Uncharacterized protein</fullName>
    </submittedName>
</protein>
<proteinExistence type="predicted"/>
<feature type="transmembrane region" description="Helical" evidence="1">
    <location>
        <begin position="42"/>
        <end position="66"/>
    </location>
</feature>
<dbReference type="EMBL" id="JBHSCN010000006">
    <property type="protein sequence ID" value="MFC4244499.1"/>
    <property type="molecule type" value="Genomic_DNA"/>
</dbReference>
<sequence length="212" mass="22479">MAVNMDELLEAAAPLRVLPPGTDRLLVRLAADARRPARRRKWLSRFGIGAGVVLLLLGGGAAYAAFVEPIDFQPDNGQPWSSIRQWQASANGVTMACSLGFSADADALPPAERPSLSEARRFVSTLNLDTVAASASFQQRLTADEGTQHLDPRPSGITPGVWRDDQAETAAGDAMQSTVLALISSDLKAKHLPAVPDAANEELGGQCQPVSR</sequence>
<evidence type="ECO:0000313" key="3">
    <source>
        <dbReference type="Proteomes" id="UP001595900"/>
    </source>
</evidence>
<evidence type="ECO:0000256" key="1">
    <source>
        <dbReference type="SAM" id="Phobius"/>
    </source>
</evidence>
<dbReference type="Proteomes" id="UP001595900">
    <property type="component" value="Unassembled WGS sequence"/>
</dbReference>
<comment type="caution">
    <text evidence="2">The sequence shown here is derived from an EMBL/GenBank/DDBJ whole genome shotgun (WGS) entry which is preliminary data.</text>
</comment>
<gene>
    <name evidence="2" type="ORF">ACFOYW_14070</name>
</gene>
<keyword evidence="1" id="KW-1133">Transmembrane helix</keyword>
<organism evidence="2 3">
    <name type="scientific">Gryllotalpicola reticulitermitis</name>
    <dbReference type="NCBI Taxonomy" id="1184153"/>
    <lineage>
        <taxon>Bacteria</taxon>
        <taxon>Bacillati</taxon>
        <taxon>Actinomycetota</taxon>
        <taxon>Actinomycetes</taxon>
        <taxon>Micrococcales</taxon>
        <taxon>Microbacteriaceae</taxon>
        <taxon>Gryllotalpicola</taxon>
    </lineage>
</organism>